<protein>
    <submittedName>
        <fullName evidence="2">Uncharacterized protein</fullName>
    </submittedName>
</protein>
<feature type="coiled-coil region" evidence="1">
    <location>
        <begin position="125"/>
        <end position="222"/>
    </location>
</feature>
<organism evidence="2 3">
    <name type="scientific">Cymbomonas tetramitiformis</name>
    <dbReference type="NCBI Taxonomy" id="36881"/>
    <lineage>
        <taxon>Eukaryota</taxon>
        <taxon>Viridiplantae</taxon>
        <taxon>Chlorophyta</taxon>
        <taxon>Pyramimonadophyceae</taxon>
        <taxon>Pyramimonadales</taxon>
        <taxon>Pyramimonadaceae</taxon>
        <taxon>Cymbomonas</taxon>
    </lineage>
</organism>
<evidence type="ECO:0000313" key="2">
    <source>
        <dbReference type="EMBL" id="KAK3264267.1"/>
    </source>
</evidence>
<dbReference type="GO" id="GO:0003682">
    <property type="term" value="F:chromatin binding"/>
    <property type="evidence" value="ECO:0007669"/>
    <property type="project" value="TreeGrafter"/>
</dbReference>
<dbReference type="PANTHER" id="PTHR43941">
    <property type="entry name" value="STRUCTURAL MAINTENANCE OF CHROMOSOMES PROTEIN 2"/>
    <property type="match status" value="1"/>
</dbReference>
<feature type="non-terminal residue" evidence="2">
    <location>
        <position position="1"/>
    </location>
</feature>
<accession>A0AAE0FR69</accession>
<dbReference type="GO" id="GO:0000796">
    <property type="term" value="C:condensin complex"/>
    <property type="evidence" value="ECO:0007669"/>
    <property type="project" value="TreeGrafter"/>
</dbReference>
<dbReference type="Proteomes" id="UP001190700">
    <property type="component" value="Unassembled WGS sequence"/>
</dbReference>
<keyword evidence="1" id="KW-0175">Coiled coil</keyword>
<feature type="coiled-coil region" evidence="1">
    <location>
        <begin position="798"/>
        <end position="825"/>
    </location>
</feature>
<dbReference type="PANTHER" id="PTHR43941:SF1">
    <property type="entry name" value="STRUCTURAL MAINTENANCE OF CHROMOSOMES PROTEIN 2"/>
    <property type="match status" value="1"/>
</dbReference>
<dbReference type="GO" id="GO:0000785">
    <property type="term" value="C:chromatin"/>
    <property type="evidence" value="ECO:0007669"/>
    <property type="project" value="TreeGrafter"/>
</dbReference>
<dbReference type="EMBL" id="LGRX02014679">
    <property type="protein sequence ID" value="KAK3264267.1"/>
    <property type="molecule type" value="Genomic_DNA"/>
</dbReference>
<evidence type="ECO:0000313" key="3">
    <source>
        <dbReference type="Proteomes" id="UP001190700"/>
    </source>
</evidence>
<gene>
    <name evidence="2" type="ORF">CYMTET_26984</name>
</gene>
<reference evidence="2 3" key="1">
    <citation type="journal article" date="2015" name="Genome Biol. Evol.">
        <title>Comparative Genomics of a Bacterivorous Green Alga Reveals Evolutionary Causalities and Consequences of Phago-Mixotrophic Mode of Nutrition.</title>
        <authorList>
            <person name="Burns J.A."/>
            <person name="Paasch A."/>
            <person name="Narechania A."/>
            <person name="Kim E."/>
        </authorList>
    </citation>
    <scope>NUCLEOTIDE SEQUENCE [LARGE SCALE GENOMIC DNA]</scope>
    <source>
        <strain evidence="2 3">PLY_AMNH</strain>
    </source>
</reference>
<dbReference type="GO" id="GO:0000793">
    <property type="term" value="C:condensed chromosome"/>
    <property type="evidence" value="ECO:0007669"/>
    <property type="project" value="TreeGrafter"/>
</dbReference>
<sequence length="876" mass="95006">AVLQAAVSKDFTFYSKKQLELQRLLDEERERAAQLKKQYSETEAQLKNLADGLQQTKSPAVDLPQATHLLGDLDDRLDSKIEREACDVEKAREACKPRTQASVPRRLTGAGKASCAEGSGAEMTAREALKLLAQAQSELEALKLTVHHKEKEAELLRKEMKTCKGELEDANALIRQLEAKGSEMAAKAKFAAEKLSLKQLRSDKEQQKIKELESNLLSANEIAGVAMMPWATYRHTLECYWASSLTVGVSTVSVPSGSLIELSGNQFLKDGQFLNVPGNTTLLLPHCEDGLLSATVPSQSEVLFSEGRCTGTVSVPGGTSITLPEGPDAEDIYTITIPPSTRVVPPLDDKDVCGNVLTESVFFAAPGGTSIAKCSSGSIIITPRDQRSTLRIPNRCKLTFTLGHRRYIEVPGGTQIVTPRGQDHLAMAPPASKIFLPAVCEDRRQSPRVSRVVLLGHGRHSREVGSPSTALPEMHVMLPPLAAITLPSAKGSVRITVPSGSQVSAPLDCLATEEMSPGNVFECGKYGLPSTFDCPAGSIVRMPGPRDTEPADVAKRIIMYGTDCAAIALGGMGTHLAAEVMNCGVLNAKRVTEILRETKLEAAYRVIQRLQPAVLKAVMPTLSSSRVGAILSLATPPDQDALIKEAALGSVDAMRITQQARAFVQCKALLSQPEFRPWKTTYKMLELEPAVAARLMATSSSSRCAAVISNISSMDLPKATEHMEALHDIARRIEALGESHKSKDVITSRLVQALADARSERQLFDMAGELLTHFSKSYGVGCTLSRERADHESPELRAEAVEQEVERKQNIVEEARLEMEELDDCMSPEVFEELVDEKMEILLSLEDIKFGTSFTGASASMKVGGCLSALIIHQHL</sequence>
<evidence type="ECO:0000256" key="1">
    <source>
        <dbReference type="SAM" id="Coils"/>
    </source>
</evidence>
<name>A0AAE0FR69_9CHLO</name>
<comment type="caution">
    <text evidence="2">The sequence shown here is derived from an EMBL/GenBank/DDBJ whole genome shotgun (WGS) entry which is preliminary data.</text>
</comment>
<keyword evidence="3" id="KW-1185">Reference proteome</keyword>
<proteinExistence type="predicted"/>
<feature type="coiled-coil region" evidence="1">
    <location>
        <begin position="18"/>
        <end position="56"/>
    </location>
</feature>
<dbReference type="GO" id="GO:0007076">
    <property type="term" value="P:mitotic chromosome condensation"/>
    <property type="evidence" value="ECO:0007669"/>
    <property type="project" value="TreeGrafter"/>
</dbReference>
<dbReference type="AlphaFoldDB" id="A0AAE0FR69"/>